<evidence type="ECO:0000256" key="5">
    <source>
        <dbReference type="PROSITE-ProRule" id="PRU00110"/>
    </source>
</evidence>
<evidence type="ECO:0000259" key="8">
    <source>
        <dbReference type="PROSITE" id="PS50887"/>
    </source>
</evidence>
<dbReference type="Proteomes" id="UP000054639">
    <property type="component" value="Unassembled WGS sequence"/>
</dbReference>
<dbReference type="PANTHER" id="PTHR45138:SF9">
    <property type="entry name" value="DIGUANYLATE CYCLASE DGCM-RELATED"/>
    <property type="match status" value="1"/>
</dbReference>
<dbReference type="GO" id="GO:0000160">
    <property type="term" value="P:phosphorelay signal transduction system"/>
    <property type="evidence" value="ECO:0007669"/>
    <property type="project" value="UniProtKB-KW"/>
</dbReference>
<dbReference type="Pfam" id="PF00990">
    <property type="entry name" value="GGDEF"/>
    <property type="match status" value="1"/>
</dbReference>
<dbReference type="InterPro" id="IPR011006">
    <property type="entry name" value="CheY-like_superfamily"/>
</dbReference>
<comment type="catalytic activity">
    <reaction evidence="4">
        <text>2 GTP = 3',3'-c-di-GMP + 2 diphosphate</text>
        <dbReference type="Rhea" id="RHEA:24898"/>
        <dbReference type="ChEBI" id="CHEBI:33019"/>
        <dbReference type="ChEBI" id="CHEBI:37565"/>
        <dbReference type="ChEBI" id="CHEBI:58805"/>
        <dbReference type="EC" id="2.7.7.65"/>
    </reaction>
</comment>
<dbReference type="AlphaFoldDB" id="A0A378KZF2"/>
<dbReference type="SUPFAM" id="SSF55073">
    <property type="entry name" value="Nucleotide cyclase"/>
    <property type="match status" value="1"/>
</dbReference>
<evidence type="ECO:0000256" key="1">
    <source>
        <dbReference type="ARBA" id="ARBA00001946"/>
    </source>
</evidence>
<dbReference type="GO" id="GO:0043709">
    <property type="term" value="P:cell adhesion involved in single-species biofilm formation"/>
    <property type="evidence" value="ECO:0007669"/>
    <property type="project" value="TreeGrafter"/>
</dbReference>
<feature type="domain" description="GGDEF" evidence="8">
    <location>
        <begin position="393"/>
        <end position="525"/>
    </location>
</feature>
<evidence type="ECO:0000259" key="9">
    <source>
        <dbReference type="PROSITE" id="PS50894"/>
    </source>
</evidence>
<dbReference type="InterPro" id="IPR001789">
    <property type="entry name" value="Sig_transdc_resp-reg_receiver"/>
</dbReference>
<dbReference type="STRING" id="45072.Lqua_2344"/>
<feature type="domain" description="Response regulatory" evidence="7">
    <location>
        <begin position="237"/>
        <end position="353"/>
    </location>
</feature>
<dbReference type="CDD" id="cd00088">
    <property type="entry name" value="HPT"/>
    <property type="match status" value="1"/>
</dbReference>
<dbReference type="InterPro" id="IPR043128">
    <property type="entry name" value="Rev_trsase/Diguanyl_cyclase"/>
</dbReference>
<protein>
    <recommendedName>
        <fullName evidence="2">diguanylate cyclase</fullName>
        <ecNumber evidence="2">2.7.7.65</ecNumber>
    </recommendedName>
</protein>
<dbReference type="InterPro" id="IPR008207">
    <property type="entry name" value="Sig_transdc_His_kin_Hpt_dom"/>
</dbReference>
<evidence type="ECO:0000313" key="10">
    <source>
        <dbReference type="EMBL" id="KTD46241.1"/>
    </source>
</evidence>
<dbReference type="EMBL" id="LNYR01000034">
    <property type="protein sequence ID" value="KTD46241.1"/>
    <property type="molecule type" value="Genomic_DNA"/>
</dbReference>
<dbReference type="GO" id="GO:0004672">
    <property type="term" value="F:protein kinase activity"/>
    <property type="evidence" value="ECO:0007669"/>
    <property type="project" value="UniProtKB-ARBA"/>
</dbReference>
<dbReference type="PROSITE" id="PS50887">
    <property type="entry name" value="GGDEF"/>
    <property type="match status" value="1"/>
</dbReference>
<dbReference type="PROSITE" id="PS50894">
    <property type="entry name" value="HPT"/>
    <property type="match status" value="1"/>
</dbReference>
<feature type="domain" description="Response regulatory" evidence="7">
    <location>
        <begin position="113"/>
        <end position="228"/>
    </location>
</feature>
<reference evidence="11 13" key="2">
    <citation type="submission" date="2018-06" db="EMBL/GenBank/DDBJ databases">
        <authorList>
            <consortium name="Pathogen Informatics"/>
            <person name="Doyle S."/>
        </authorList>
    </citation>
    <scope>NUCLEOTIDE SEQUENCE [LARGE SCALE GENOMIC DNA]</scope>
    <source>
        <strain evidence="11 13">NCTC12376</strain>
    </source>
</reference>
<dbReference type="Gene3D" id="1.20.120.160">
    <property type="entry name" value="HPT domain"/>
    <property type="match status" value="1"/>
</dbReference>
<dbReference type="CDD" id="cd01949">
    <property type="entry name" value="GGDEF"/>
    <property type="match status" value="1"/>
</dbReference>
<dbReference type="InterPro" id="IPR050469">
    <property type="entry name" value="Diguanylate_Cyclase"/>
</dbReference>
<organism evidence="11 13">
    <name type="scientific">Legionella quateirensis</name>
    <dbReference type="NCBI Taxonomy" id="45072"/>
    <lineage>
        <taxon>Bacteria</taxon>
        <taxon>Pseudomonadati</taxon>
        <taxon>Pseudomonadota</taxon>
        <taxon>Gammaproteobacteria</taxon>
        <taxon>Legionellales</taxon>
        <taxon>Legionellaceae</taxon>
        <taxon>Legionella</taxon>
    </lineage>
</organism>
<evidence type="ECO:0000313" key="11">
    <source>
        <dbReference type="EMBL" id="STY18991.1"/>
    </source>
</evidence>
<name>A0A378KZF2_9GAMM</name>
<evidence type="ECO:0000256" key="3">
    <source>
        <dbReference type="ARBA" id="ARBA00023012"/>
    </source>
</evidence>
<dbReference type="GO" id="GO:1902201">
    <property type="term" value="P:negative regulation of bacterial-type flagellum-dependent cell motility"/>
    <property type="evidence" value="ECO:0007669"/>
    <property type="project" value="TreeGrafter"/>
</dbReference>
<dbReference type="SUPFAM" id="SSF47226">
    <property type="entry name" value="Histidine-containing phosphotransfer domain, HPT domain"/>
    <property type="match status" value="1"/>
</dbReference>
<feature type="modified residue" description="4-aspartylphosphate" evidence="6">
    <location>
        <position position="286"/>
    </location>
</feature>
<dbReference type="Proteomes" id="UP000254230">
    <property type="component" value="Unassembled WGS sequence"/>
</dbReference>
<dbReference type="FunFam" id="3.30.70.270:FF:000001">
    <property type="entry name" value="Diguanylate cyclase domain protein"/>
    <property type="match status" value="1"/>
</dbReference>
<gene>
    <name evidence="11" type="primary">pleD_3</name>
    <name evidence="10" type="ORF">Lqua_2344</name>
    <name evidence="11" type="ORF">NCTC12376_02817</name>
</gene>
<evidence type="ECO:0000256" key="2">
    <source>
        <dbReference type="ARBA" id="ARBA00012528"/>
    </source>
</evidence>
<evidence type="ECO:0000256" key="4">
    <source>
        <dbReference type="ARBA" id="ARBA00034247"/>
    </source>
</evidence>
<dbReference type="SMART" id="SM00448">
    <property type="entry name" value="REC"/>
    <property type="match status" value="2"/>
</dbReference>
<dbReference type="EMBL" id="UGOW01000001">
    <property type="protein sequence ID" value="STY18991.1"/>
    <property type="molecule type" value="Genomic_DNA"/>
</dbReference>
<dbReference type="InterPro" id="IPR029787">
    <property type="entry name" value="Nucleotide_cyclase"/>
</dbReference>
<dbReference type="Gene3D" id="3.30.70.270">
    <property type="match status" value="1"/>
</dbReference>
<evidence type="ECO:0000313" key="12">
    <source>
        <dbReference type="Proteomes" id="UP000054639"/>
    </source>
</evidence>
<keyword evidence="6" id="KW-0597">Phosphoprotein</keyword>
<dbReference type="PROSITE" id="PS50110">
    <property type="entry name" value="RESPONSE_REGULATORY"/>
    <property type="match status" value="2"/>
</dbReference>
<evidence type="ECO:0000256" key="6">
    <source>
        <dbReference type="PROSITE-ProRule" id="PRU00169"/>
    </source>
</evidence>
<feature type="domain" description="HPt" evidence="9">
    <location>
        <begin position="1"/>
        <end position="97"/>
    </location>
</feature>
<feature type="modified residue" description="Phosphohistidine" evidence="5">
    <location>
        <position position="37"/>
    </location>
</feature>
<keyword evidence="3" id="KW-0902">Two-component regulatory system</keyword>
<sequence>MYSQKLPDKIHHIETLWKEQQHHWDLSQFQDFHREVHSLCGSSGTYGYIELSKAARQMEVFLKNILTHGQFTHEDKNQIVTYINQLKKVLSLELPKQLPVVESKPEPQVEKKVIYILEQDEILSRHLYESLIQIDYEPFLIQDLITLRRAVEEKVPVAIILDTHYLKDNGIETILDLQKEQAIPIQLLCILPNEDIKPRLEAIRAGCTAFFQKPVDVIQLTQILNYKCSTIADESYRILIIDDSESLAEYYSLILNQAGMNARAITNPLCLLKELESFKPNLLLMDVYMPECTGFELAAVLRQESRYTKIPIIFLSTEDDKDKKLFAISLGGDDFLTKPISPQHLISAVRSRSKRASILNYYMTTDSLSGLLNHSSILNQLDIQLAKARQEHLPLSFIMVDIDHFKKINDSFGHPVGDMVIKKLSSMFLSRIRSQDHVGRYGGEEFALILPGSTPYHSKTIADNLREQFSQCRFIIENEHFSVTFSAGISFFDGLKSGSTIIEQADQALYQAKQLGRNLVVIFDK</sequence>
<dbReference type="InterPro" id="IPR000160">
    <property type="entry name" value="GGDEF_dom"/>
</dbReference>
<dbReference type="EC" id="2.7.7.65" evidence="2"/>
<feature type="modified residue" description="4-aspartylphosphate" evidence="6">
    <location>
        <position position="162"/>
    </location>
</feature>
<evidence type="ECO:0000259" key="7">
    <source>
        <dbReference type="PROSITE" id="PS50110"/>
    </source>
</evidence>
<dbReference type="GO" id="GO:0005886">
    <property type="term" value="C:plasma membrane"/>
    <property type="evidence" value="ECO:0007669"/>
    <property type="project" value="TreeGrafter"/>
</dbReference>
<dbReference type="GO" id="GO:0052621">
    <property type="term" value="F:diguanylate cyclase activity"/>
    <property type="evidence" value="ECO:0007669"/>
    <property type="project" value="UniProtKB-EC"/>
</dbReference>
<dbReference type="CDD" id="cd00156">
    <property type="entry name" value="REC"/>
    <property type="match status" value="1"/>
</dbReference>
<keyword evidence="12" id="KW-1185">Reference proteome</keyword>
<reference evidence="10 12" key="1">
    <citation type="submission" date="2015-11" db="EMBL/GenBank/DDBJ databases">
        <title>Genomic analysis of 38 Legionella species identifies large and diverse effector repertoires.</title>
        <authorList>
            <person name="Burstein D."/>
            <person name="Amaro F."/>
            <person name="Zusman T."/>
            <person name="Lifshitz Z."/>
            <person name="Cohen O."/>
            <person name="Gilbert J.A."/>
            <person name="Pupko T."/>
            <person name="Shuman H.A."/>
            <person name="Segal G."/>
        </authorList>
    </citation>
    <scope>NUCLEOTIDE SEQUENCE [LARGE SCALE GENOMIC DNA]</scope>
    <source>
        <strain evidence="10 12">ATCC 49507</strain>
    </source>
</reference>
<dbReference type="SUPFAM" id="SSF52172">
    <property type="entry name" value="CheY-like"/>
    <property type="match status" value="2"/>
</dbReference>
<dbReference type="Gene3D" id="3.40.50.2300">
    <property type="match status" value="2"/>
</dbReference>
<dbReference type="SMART" id="SM00267">
    <property type="entry name" value="GGDEF"/>
    <property type="match status" value="1"/>
</dbReference>
<proteinExistence type="predicted"/>
<dbReference type="PANTHER" id="PTHR45138">
    <property type="entry name" value="REGULATORY COMPONENTS OF SENSORY TRANSDUCTION SYSTEM"/>
    <property type="match status" value="1"/>
</dbReference>
<comment type="cofactor">
    <cofactor evidence="1">
        <name>Mg(2+)</name>
        <dbReference type="ChEBI" id="CHEBI:18420"/>
    </cofactor>
</comment>
<dbReference type="NCBIfam" id="TIGR00254">
    <property type="entry name" value="GGDEF"/>
    <property type="match status" value="1"/>
</dbReference>
<dbReference type="Pfam" id="PF00072">
    <property type="entry name" value="Response_reg"/>
    <property type="match status" value="1"/>
</dbReference>
<evidence type="ECO:0000313" key="13">
    <source>
        <dbReference type="Proteomes" id="UP000254230"/>
    </source>
</evidence>
<dbReference type="InterPro" id="IPR036641">
    <property type="entry name" value="HPT_dom_sf"/>
</dbReference>
<accession>A0A378KZF2</accession>